<name>A0A075RB31_BRELA</name>
<evidence type="ECO:0000313" key="5">
    <source>
        <dbReference type="EMBL" id="AIG28606.1"/>
    </source>
</evidence>
<dbReference type="HOGENOM" id="CLU_865152_0_0_9"/>
<dbReference type="EMBL" id="CP007806">
    <property type="protein sequence ID" value="AIG28606.1"/>
    <property type="molecule type" value="Genomic_DNA"/>
</dbReference>
<comment type="similarity">
    <text evidence="1 3">Belongs to the FlgD family.</text>
</comment>
<evidence type="ECO:0000256" key="3">
    <source>
        <dbReference type="RuleBase" id="RU362076"/>
    </source>
</evidence>
<comment type="function">
    <text evidence="3">Required for flagellar hook formation. May act as a scaffolding protein.</text>
</comment>
<feature type="compositionally biased region" description="Basic and acidic residues" evidence="4">
    <location>
        <begin position="290"/>
        <end position="299"/>
    </location>
</feature>
<accession>A0A075RB31</accession>
<feature type="region of interest" description="Disordered" evidence="4">
    <location>
        <begin position="239"/>
        <end position="321"/>
    </location>
</feature>
<keyword evidence="2 3" id="KW-1005">Bacterial flagellum biogenesis</keyword>
<reference evidence="5 6" key="1">
    <citation type="journal article" date="2011" name="J. Bacteriol.">
        <title>Genome sequence of Brevibacillus laterosporus LMG 15441, a pathogen of invertebrates.</title>
        <authorList>
            <person name="Djukic M."/>
            <person name="Poehlein A."/>
            <person name="Thurmer A."/>
            <person name="Daniel R."/>
        </authorList>
    </citation>
    <scope>NUCLEOTIDE SEQUENCE [LARGE SCALE GENOMIC DNA]</scope>
    <source>
        <strain evidence="5 6">LMG 15441</strain>
    </source>
</reference>
<dbReference type="RefSeq" id="WP_003334356.1">
    <property type="nucleotide sequence ID" value="NZ_CP007806.1"/>
</dbReference>
<evidence type="ECO:0000256" key="1">
    <source>
        <dbReference type="ARBA" id="ARBA00010577"/>
    </source>
</evidence>
<feature type="compositionally biased region" description="Acidic residues" evidence="4">
    <location>
        <begin position="244"/>
        <end position="260"/>
    </location>
</feature>
<dbReference type="STRING" id="1042163.BRLA_c043400"/>
<dbReference type="KEGG" id="blr:BRLA_c043400"/>
<feature type="compositionally biased region" description="Gly residues" evidence="4">
    <location>
        <begin position="261"/>
        <end position="282"/>
    </location>
</feature>
<evidence type="ECO:0000256" key="2">
    <source>
        <dbReference type="ARBA" id="ARBA00022795"/>
    </source>
</evidence>
<dbReference type="AlphaFoldDB" id="A0A075RB31"/>
<sequence length="321" mass="34184">MPTNSIQKSLGAARAAAKATAQNTTPKTKSSVQAEYSYANTKEFSTGLDSESFMKLMIAQIKNQDPMSPMDNSQFMMQTAMMTMVEKVTNIELLMKESNSSLLNVKEYEEIIGKKATYEVARKDDSGQIYVTTASGTVDGVKMVDGRIWFIVGKDIISQQQIHGLESLTSQTGVDQTLKYANMIGYKVTYTEQGTGEDGKPTSTESTGIIQAVSMKNGLVEFVLADGKKIKSTDIVGLEVVKPEEEEEAPTEPDGSEGTDESGGTGGSEGTGESGGTDGSEGAGESENPDSQKPDESGKPGDSQTPDDKEKSEGNTDKPSA</sequence>
<dbReference type="Pfam" id="PF03963">
    <property type="entry name" value="FlgD"/>
    <property type="match status" value="1"/>
</dbReference>
<dbReference type="eggNOG" id="COG1843">
    <property type="taxonomic scope" value="Bacteria"/>
</dbReference>
<keyword evidence="5" id="KW-0969">Cilium</keyword>
<dbReference type="Proteomes" id="UP000005850">
    <property type="component" value="Chromosome"/>
</dbReference>
<dbReference type="InterPro" id="IPR005648">
    <property type="entry name" value="FlgD"/>
</dbReference>
<protein>
    <recommendedName>
        <fullName evidence="3">Basal-body rod modification protein FlgD</fullName>
    </recommendedName>
</protein>
<proteinExistence type="inferred from homology"/>
<feature type="compositionally biased region" description="Basic and acidic residues" evidence="4">
    <location>
        <begin position="306"/>
        <end position="321"/>
    </location>
</feature>
<keyword evidence="5" id="KW-0966">Cell projection</keyword>
<gene>
    <name evidence="5" type="ORF">BRLA_c043400</name>
</gene>
<keyword evidence="6" id="KW-1185">Reference proteome</keyword>
<evidence type="ECO:0000313" key="6">
    <source>
        <dbReference type="Proteomes" id="UP000005850"/>
    </source>
</evidence>
<keyword evidence="5" id="KW-0282">Flagellum</keyword>
<organism evidence="5 6">
    <name type="scientific">Brevibacillus laterosporus LMG 15441</name>
    <dbReference type="NCBI Taxonomy" id="1042163"/>
    <lineage>
        <taxon>Bacteria</taxon>
        <taxon>Bacillati</taxon>
        <taxon>Bacillota</taxon>
        <taxon>Bacilli</taxon>
        <taxon>Bacillales</taxon>
        <taxon>Paenibacillaceae</taxon>
        <taxon>Brevibacillus</taxon>
    </lineage>
</organism>
<dbReference type="GO" id="GO:0044781">
    <property type="term" value="P:bacterial-type flagellum organization"/>
    <property type="evidence" value="ECO:0007669"/>
    <property type="project" value="UniProtKB-UniRule"/>
</dbReference>
<evidence type="ECO:0000256" key="4">
    <source>
        <dbReference type="SAM" id="MobiDB-lite"/>
    </source>
</evidence>